<feature type="chain" id="PRO_5004082434" description="DUF4124 domain-containing protein" evidence="2">
    <location>
        <begin position="24"/>
        <end position="151"/>
    </location>
</feature>
<dbReference type="InterPro" id="IPR025392">
    <property type="entry name" value="DUF4124"/>
</dbReference>
<reference evidence="4 5" key="1">
    <citation type="journal article" date="2013" name="Genome Announc.">
        <title>Draft Genome Sequence of Methylophaga lonarensis MPLT, a Haloalkaliphilic (Non-Methane-Utilizing) Methylotroph.</title>
        <authorList>
            <person name="Shetty S.A."/>
            <person name="Marathe N.P."/>
            <person name="Munot H."/>
            <person name="Antony C.P."/>
            <person name="Dhotre D.P."/>
            <person name="Murrell J.C."/>
            <person name="Shouche Y.S."/>
        </authorList>
    </citation>
    <scope>NUCLEOTIDE SEQUENCE [LARGE SCALE GENOMIC DNA]</scope>
    <source>
        <strain evidence="4 5">MPL</strain>
    </source>
</reference>
<proteinExistence type="predicted"/>
<comment type="caution">
    <text evidence="4">The sequence shown here is derived from an EMBL/GenBank/DDBJ whole genome shotgun (WGS) entry which is preliminary data.</text>
</comment>
<accession>M7NU61</accession>
<sequence length="151" mass="17525">MPSAYLMRTIVSTLLLVPALAIADVYRWTDDDGTISYSQTAPADRPSEQVITPPPPPLDENAVREIRQLIQSQRDGSLAREQQRNEQQQAEQIRQQRQENCRIAKENLQLFQDNPNRRFMDSDGSFQRLSEEQRQQRMIDLQQQVDSLCQP</sequence>
<evidence type="ECO:0000313" key="5">
    <source>
        <dbReference type="Proteomes" id="UP000012019"/>
    </source>
</evidence>
<keyword evidence="5" id="KW-1185">Reference proteome</keyword>
<name>M7NU61_9GAMM</name>
<dbReference type="Pfam" id="PF13511">
    <property type="entry name" value="DUF4124"/>
    <property type="match status" value="1"/>
</dbReference>
<feature type="signal peptide" evidence="2">
    <location>
        <begin position="1"/>
        <end position="23"/>
    </location>
</feature>
<keyword evidence="2" id="KW-0732">Signal</keyword>
<organism evidence="4 5">
    <name type="scientific">Methylophaga lonarensis MPL</name>
    <dbReference type="NCBI Taxonomy" id="1286106"/>
    <lineage>
        <taxon>Bacteria</taxon>
        <taxon>Pseudomonadati</taxon>
        <taxon>Pseudomonadota</taxon>
        <taxon>Gammaproteobacteria</taxon>
        <taxon>Thiotrichales</taxon>
        <taxon>Piscirickettsiaceae</taxon>
        <taxon>Methylophaga</taxon>
    </lineage>
</organism>
<gene>
    <name evidence="4" type="ORF">MPL1_11063</name>
</gene>
<dbReference type="PATRIC" id="fig|1286106.3.peg.2214"/>
<protein>
    <recommendedName>
        <fullName evidence="3">DUF4124 domain-containing protein</fullName>
    </recommendedName>
</protein>
<feature type="region of interest" description="Disordered" evidence="1">
    <location>
        <begin position="73"/>
        <end position="98"/>
    </location>
</feature>
<dbReference type="Proteomes" id="UP000012019">
    <property type="component" value="Unassembled WGS sequence"/>
</dbReference>
<feature type="domain" description="DUF4124" evidence="3">
    <location>
        <begin position="14"/>
        <end position="62"/>
    </location>
</feature>
<evidence type="ECO:0000259" key="3">
    <source>
        <dbReference type="Pfam" id="PF13511"/>
    </source>
</evidence>
<dbReference type="STRING" id="1286106.MPL1_11063"/>
<dbReference type="EMBL" id="APHR01000061">
    <property type="protein sequence ID" value="EMR12288.1"/>
    <property type="molecule type" value="Genomic_DNA"/>
</dbReference>
<evidence type="ECO:0000313" key="4">
    <source>
        <dbReference type="EMBL" id="EMR12288.1"/>
    </source>
</evidence>
<dbReference type="eggNOG" id="ENOG50339YA">
    <property type="taxonomic scope" value="Bacteria"/>
</dbReference>
<dbReference type="AlphaFoldDB" id="M7NU61"/>
<feature type="region of interest" description="Disordered" evidence="1">
    <location>
        <begin position="37"/>
        <end position="57"/>
    </location>
</feature>
<evidence type="ECO:0000256" key="2">
    <source>
        <dbReference type="SAM" id="SignalP"/>
    </source>
</evidence>
<dbReference type="RefSeq" id="WP_009727171.1">
    <property type="nucleotide sequence ID" value="NZ_APHR01000061.1"/>
</dbReference>
<evidence type="ECO:0000256" key="1">
    <source>
        <dbReference type="SAM" id="MobiDB-lite"/>
    </source>
</evidence>